<evidence type="ECO:0000313" key="2">
    <source>
        <dbReference type="EMBL" id="QDT63382.1"/>
    </source>
</evidence>
<keyword evidence="3" id="KW-1185">Reference proteome</keyword>
<protein>
    <submittedName>
        <fullName evidence="2">Uncharacterized protein</fullName>
    </submittedName>
</protein>
<feature type="region of interest" description="Disordered" evidence="1">
    <location>
        <begin position="1"/>
        <end position="56"/>
    </location>
</feature>
<dbReference type="Proteomes" id="UP000319976">
    <property type="component" value="Chromosome"/>
</dbReference>
<dbReference type="AlphaFoldDB" id="A0A517T4S6"/>
<dbReference type="KEGG" id="chya:V22_06030"/>
<reference evidence="2 3" key="1">
    <citation type="submission" date="2019-02" db="EMBL/GenBank/DDBJ databases">
        <title>Deep-cultivation of Planctomycetes and their phenomic and genomic characterization uncovers novel biology.</title>
        <authorList>
            <person name="Wiegand S."/>
            <person name="Jogler M."/>
            <person name="Boedeker C."/>
            <person name="Pinto D."/>
            <person name="Vollmers J."/>
            <person name="Rivas-Marin E."/>
            <person name="Kohn T."/>
            <person name="Peeters S.H."/>
            <person name="Heuer A."/>
            <person name="Rast P."/>
            <person name="Oberbeckmann S."/>
            <person name="Bunk B."/>
            <person name="Jeske O."/>
            <person name="Meyerdierks A."/>
            <person name="Storesund J.E."/>
            <person name="Kallscheuer N."/>
            <person name="Luecker S."/>
            <person name="Lage O.M."/>
            <person name="Pohl T."/>
            <person name="Merkel B.J."/>
            <person name="Hornburger P."/>
            <person name="Mueller R.-W."/>
            <person name="Bruemmer F."/>
            <person name="Labrenz M."/>
            <person name="Spormann A.M."/>
            <person name="Op den Camp H."/>
            <person name="Overmann J."/>
            <person name="Amann R."/>
            <person name="Jetten M.S.M."/>
            <person name="Mascher T."/>
            <person name="Medema M.H."/>
            <person name="Devos D.P."/>
            <person name="Kaster A.-K."/>
            <person name="Ovreas L."/>
            <person name="Rohde M."/>
            <person name="Galperin M.Y."/>
            <person name="Jogler C."/>
        </authorList>
    </citation>
    <scope>NUCLEOTIDE SEQUENCE [LARGE SCALE GENOMIC DNA]</scope>
    <source>
        <strain evidence="2 3">V22</strain>
    </source>
</reference>
<dbReference type="EMBL" id="CP036316">
    <property type="protein sequence ID" value="QDT63382.1"/>
    <property type="molecule type" value="Genomic_DNA"/>
</dbReference>
<gene>
    <name evidence="2" type="ORF">V22_06030</name>
</gene>
<proteinExistence type="predicted"/>
<feature type="compositionally biased region" description="Polar residues" evidence="1">
    <location>
        <begin position="125"/>
        <end position="135"/>
    </location>
</feature>
<feature type="compositionally biased region" description="Basic and acidic residues" evidence="1">
    <location>
        <begin position="7"/>
        <end position="44"/>
    </location>
</feature>
<organism evidence="2 3">
    <name type="scientific">Calycomorphotria hydatis</name>
    <dbReference type="NCBI Taxonomy" id="2528027"/>
    <lineage>
        <taxon>Bacteria</taxon>
        <taxon>Pseudomonadati</taxon>
        <taxon>Planctomycetota</taxon>
        <taxon>Planctomycetia</taxon>
        <taxon>Planctomycetales</taxon>
        <taxon>Planctomycetaceae</taxon>
        <taxon>Calycomorphotria</taxon>
    </lineage>
</organism>
<accession>A0A517T4S6</accession>
<feature type="compositionally biased region" description="Polar residues" evidence="1">
    <location>
        <begin position="183"/>
        <end position="204"/>
    </location>
</feature>
<sequence length="512" mass="56775">MSLMKRKGPEEQIAKTEKDNSDTDEKSETNPAAKAEKAVDKTELADSSPFKPSLIETASHEEISTAAGQHDRATLQLMEEELSTVDISERKRLFEEWKQLDSETVQQVIRIRRMVRQLNDPKPEQQASTSSSSGIITPKYETPSFASPAIEQAGATKTASLDTTGPGGIPFADPSVRPVAAVEQSTTQDAAGTGRTSFGHTITSGPIEFGRRLFGRGSEQPAPQSNPNVQQTAAIPNEMSDAKMAVMPAIDLNASGTAGPFGWDTQLEQLIATTETKTLELRDQLQSEGAATAEQTEALRQEYLQAQVQLRMLYLMSGNQARAVQAIPDADPNQQAFWQQTMWGLSNYFDSRTMPDYSDRATQTISQLRSASMKLQEDARLELRNLAFCHKITSFGNYERFDRDEYSPGQRVLLYVEVANFKSDPQPSDGMYRTQLKSKIEIFRAGDDGPLVHEIDFPETVDTCKSHRQDYFHSYELKIPPKLALGPHLLKITVKDSLSGKLATDSVKFTVR</sequence>
<evidence type="ECO:0000313" key="3">
    <source>
        <dbReference type="Proteomes" id="UP000319976"/>
    </source>
</evidence>
<evidence type="ECO:0000256" key="1">
    <source>
        <dbReference type="SAM" id="MobiDB-lite"/>
    </source>
</evidence>
<feature type="region of interest" description="Disordered" evidence="1">
    <location>
        <begin position="117"/>
        <end position="141"/>
    </location>
</feature>
<name>A0A517T4S6_9PLAN</name>
<feature type="region of interest" description="Disordered" evidence="1">
    <location>
        <begin position="153"/>
        <end position="229"/>
    </location>
</feature>